<gene>
    <name evidence="4" type="ORF">ACJDT4_09995</name>
</gene>
<proteinExistence type="predicted"/>
<evidence type="ECO:0000256" key="1">
    <source>
        <dbReference type="ARBA" id="ARBA00023239"/>
    </source>
</evidence>
<dbReference type="PANTHER" id="PTHR21240">
    <property type="entry name" value="2-AMINO-3-CARBOXYLMUCONATE-6-SEMIALDEHYDE DECARBOXYLASE"/>
    <property type="match status" value="1"/>
</dbReference>
<sequence>MIIDSHAHVVLPVEKHIELMDEAGIDKTILFSTSMHPELAQNLEEYENELNKLYDIISGKKNNMDAKINSIKEQCEIIKKYSSRFYGFGNVPAGFDYEKTASWVKEYVVKNNFKGIGEVTIGNGRTQDLSGIFKAAHDFSNLPIWIHAFWPLDLNDLKGIFNLAKQYSDVPVVIGHLGGLNWLDTIKMAKGVKNVYIDLSAFYAAIQLSMVIKELPDRCLFSTDLPFGDLAIEKFAIERVCTDKAVIKQVMGGNAARLLQLNV</sequence>
<evidence type="ECO:0000259" key="3">
    <source>
        <dbReference type="Pfam" id="PF04909"/>
    </source>
</evidence>
<dbReference type="Pfam" id="PF04909">
    <property type="entry name" value="Amidohydro_2"/>
    <property type="match status" value="1"/>
</dbReference>
<keyword evidence="2" id="KW-0175">Coiled coil</keyword>
<dbReference type="InterPro" id="IPR032465">
    <property type="entry name" value="ACMSD"/>
</dbReference>
<dbReference type="InterPro" id="IPR032466">
    <property type="entry name" value="Metal_Hydrolase"/>
</dbReference>
<dbReference type="Proteomes" id="UP001623592">
    <property type="component" value="Unassembled WGS sequence"/>
</dbReference>
<dbReference type="EMBL" id="JBJIAA010000007">
    <property type="protein sequence ID" value="MFL0250751.1"/>
    <property type="molecule type" value="Genomic_DNA"/>
</dbReference>
<comment type="caution">
    <text evidence="4">The sequence shown here is derived from an EMBL/GenBank/DDBJ whole genome shotgun (WGS) entry which is preliminary data.</text>
</comment>
<name>A0ABW8TEU6_9CLOT</name>
<feature type="domain" description="Amidohydrolase-related" evidence="3">
    <location>
        <begin position="3"/>
        <end position="260"/>
    </location>
</feature>
<dbReference type="RefSeq" id="WP_406787414.1">
    <property type="nucleotide sequence ID" value="NZ_JBJIAA010000007.1"/>
</dbReference>
<dbReference type="InterPro" id="IPR006680">
    <property type="entry name" value="Amidohydro-rel"/>
</dbReference>
<accession>A0ABW8TEU6</accession>
<feature type="coiled-coil region" evidence="2">
    <location>
        <begin position="36"/>
        <end position="63"/>
    </location>
</feature>
<keyword evidence="1" id="KW-0456">Lyase</keyword>
<evidence type="ECO:0000313" key="5">
    <source>
        <dbReference type="Proteomes" id="UP001623592"/>
    </source>
</evidence>
<evidence type="ECO:0000256" key="2">
    <source>
        <dbReference type="SAM" id="Coils"/>
    </source>
</evidence>
<evidence type="ECO:0000313" key="4">
    <source>
        <dbReference type="EMBL" id="MFL0250751.1"/>
    </source>
</evidence>
<dbReference type="Gene3D" id="3.20.20.140">
    <property type="entry name" value="Metal-dependent hydrolases"/>
    <property type="match status" value="1"/>
</dbReference>
<keyword evidence="5" id="KW-1185">Reference proteome</keyword>
<dbReference type="SUPFAM" id="SSF51556">
    <property type="entry name" value="Metallo-dependent hydrolases"/>
    <property type="match status" value="1"/>
</dbReference>
<organism evidence="4 5">
    <name type="scientific">Clostridium neuense</name>
    <dbReference type="NCBI Taxonomy" id="1728934"/>
    <lineage>
        <taxon>Bacteria</taxon>
        <taxon>Bacillati</taxon>
        <taxon>Bacillota</taxon>
        <taxon>Clostridia</taxon>
        <taxon>Eubacteriales</taxon>
        <taxon>Clostridiaceae</taxon>
        <taxon>Clostridium</taxon>
    </lineage>
</organism>
<protein>
    <submittedName>
        <fullName evidence="4">Amidohydrolase family protein</fullName>
    </submittedName>
</protein>
<reference evidence="4 5" key="1">
    <citation type="submission" date="2024-11" db="EMBL/GenBank/DDBJ databases">
        <authorList>
            <person name="Heng Y.C."/>
            <person name="Lim A.C.H."/>
            <person name="Lee J.K.Y."/>
            <person name="Kittelmann S."/>
        </authorList>
    </citation>
    <scope>NUCLEOTIDE SEQUENCE [LARGE SCALE GENOMIC DNA]</scope>
    <source>
        <strain evidence="4 5">WILCCON 0114</strain>
    </source>
</reference>